<protein>
    <submittedName>
        <fullName evidence="3">Uncharacterized protein</fullName>
    </submittedName>
</protein>
<organism evidence="3 4">
    <name type="scientific">Neolecta irregularis (strain DAH-3)</name>
    <dbReference type="NCBI Taxonomy" id="1198029"/>
    <lineage>
        <taxon>Eukaryota</taxon>
        <taxon>Fungi</taxon>
        <taxon>Dikarya</taxon>
        <taxon>Ascomycota</taxon>
        <taxon>Taphrinomycotina</taxon>
        <taxon>Neolectales</taxon>
        <taxon>Neolectaceae</taxon>
        <taxon>Neolecta</taxon>
    </lineage>
</organism>
<name>A0A1U7LUS5_NEOID</name>
<keyword evidence="1" id="KW-0175">Coiled coil</keyword>
<evidence type="ECO:0000256" key="2">
    <source>
        <dbReference type="SAM" id="MobiDB-lite"/>
    </source>
</evidence>
<accession>A0A1U7LUS5</accession>
<sequence>MKLWTAIIPKRKSKGKKPDNQSSPLIPDGSEGRPNETETLLNGVTRDMDLKSANDELVQKTSRLNAELSLHSLNDEIRTTQYQKLEQKATSLKQQLDAERLEKRILESRIVEIIQESEKIKTQFVVANRPGDVDLKDDRYYIEGTSQIVSEIRQWTVKYFRNQVPGSNISESSTMKEWLGRIIPTEWGLVQGELVRNRKLRIAAIRGFVIMNICEWIFGRLYPLAIAEIGNSFALMYDKLCGVNRERATRWRVEYFKTLNTDDVVEREEASIRMFSGYVLQNLPATSATKSAHTSLTKICGRAYQLAIDIRCEEGDVDVGTMNEGMSGMNGMNLGSREDQGSREVDQGRVLEQSGDHSIEGIDRITIVCEPMVLRRVDMNEKGVMLREVGISVFEYQERVE</sequence>
<evidence type="ECO:0000313" key="4">
    <source>
        <dbReference type="Proteomes" id="UP000186594"/>
    </source>
</evidence>
<dbReference type="Proteomes" id="UP000186594">
    <property type="component" value="Unassembled WGS sequence"/>
</dbReference>
<evidence type="ECO:0000256" key="1">
    <source>
        <dbReference type="SAM" id="Coils"/>
    </source>
</evidence>
<feature type="coiled-coil region" evidence="1">
    <location>
        <begin position="82"/>
        <end position="116"/>
    </location>
</feature>
<reference evidence="3 4" key="1">
    <citation type="submission" date="2016-04" db="EMBL/GenBank/DDBJ databases">
        <title>Evolutionary innovation and constraint leading to complex multicellularity in the Ascomycota.</title>
        <authorList>
            <person name="Cisse O."/>
            <person name="Nguyen A."/>
            <person name="Hewitt D.A."/>
            <person name="Jedd G."/>
            <person name="Stajich J.E."/>
        </authorList>
    </citation>
    <scope>NUCLEOTIDE SEQUENCE [LARGE SCALE GENOMIC DNA]</scope>
    <source>
        <strain evidence="3 4">DAH-3</strain>
    </source>
</reference>
<evidence type="ECO:0000313" key="3">
    <source>
        <dbReference type="EMBL" id="OLL26368.1"/>
    </source>
</evidence>
<feature type="region of interest" description="Disordered" evidence="2">
    <location>
        <begin position="8"/>
        <end position="36"/>
    </location>
</feature>
<dbReference type="EMBL" id="LXFE01000202">
    <property type="protein sequence ID" value="OLL26368.1"/>
    <property type="molecule type" value="Genomic_DNA"/>
</dbReference>
<dbReference type="AlphaFoldDB" id="A0A1U7LUS5"/>
<comment type="caution">
    <text evidence="3">The sequence shown here is derived from an EMBL/GenBank/DDBJ whole genome shotgun (WGS) entry which is preliminary data.</text>
</comment>
<gene>
    <name evidence="3" type="ORF">NEOLI_004422</name>
</gene>
<keyword evidence="4" id="KW-1185">Reference proteome</keyword>
<proteinExistence type="predicted"/>